<dbReference type="AlphaFoldDB" id="A0A1M7SDS4"/>
<dbReference type="OrthoDB" id="1676884at2"/>
<dbReference type="STRING" id="1121883.SAMN02745226_00792"/>
<proteinExistence type="predicted"/>
<dbReference type="Proteomes" id="UP000184207">
    <property type="component" value="Unassembled WGS sequence"/>
</dbReference>
<organism evidence="1 2">
    <name type="scientific">Fervidobacterium gondwanense DSM 13020</name>
    <dbReference type="NCBI Taxonomy" id="1121883"/>
    <lineage>
        <taxon>Bacteria</taxon>
        <taxon>Thermotogati</taxon>
        <taxon>Thermotogota</taxon>
        <taxon>Thermotogae</taxon>
        <taxon>Thermotogales</taxon>
        <taxon>Fervidobacteriaceae</taxon>
        <taxon>Fervidobacterium</taxon>
    </lineage>
</organism>
<keyword evidence="2" id="KW-1185">Reference proteome</keyword>
<dbReference type="EMBL" id="FRDJ01000003">
    <property type="protein sequence ID" value="SHN56594.1"/>
    <property type="molecule type" value="Genomic_DNA"/>
</dbReference>
<evidence type="ECO:0000313" key="1">
    <source>
        <dbReference type="EMBL" id="SHN56594.1"/>
    </source>
</evidence>
<dbReference type="RefSeq" id="WP_072758575.1">
    <property type="nucleotide sequence ID" value="NZ_FRDJ01000003.1"/>
</dbReference>
<sequence length="296" mass="33666">MRIDDYNVELSSENLAINYSKFSSKIRKYHVPEKVVIEISEKKPQIDDKHLQKIKLLKIMLEKLTGKKLKIYIPDDKQYEISIRKEGGQDIVEYENEEEYLNVQYSNFSAKGQVKTKDGRLIDFSIQTKLFQLSYSYTKTSGRVVDPLAIDLKDKTGSQKIVELDLNFDGTREKFFLGRGVGLLVYDKNGNGVVDNAAELFGPVTNEGFSELSQLDTDKDNWIDEDDLEFLKIKIWTIDENGREQVVGLLDLNVGAIFLGSVSTPFDYADSVQKSTGIYLSEDGNVGTVRQIDFKV</sequence>
<accession>A0A1M7SDS4</accession>
<evidence type="ECO:0000313" key="2">
    <source>
        <dbReference type="Proteomes" id="UP000184207"/>
    </source>
</evidence>
<name>A0A1M7SDS4_FERGO</name>
<dbReference type="PANTHER" id="PTHR39431">
    <property type="entry name" value="FRPA/C-RELATED PROTEIN"/>
    <property type="match status" value="1"/>
</dbReference>
<dbReference type="PANTHER" id="PTHR39431:SF1">
    <property type="entry name" value="FRPA_C-RELATED PROTEIN"/>
    <property type="match status" value="1"/>
</dbReference>
<protein>
    <recommendedName>
        <fullName evidence="3">VCBS repeat-containing protein</fullName>
    </recommendedName>
</protein>
<evidence type="ECO:0008006" key="3">
    <source>
        <dbReference type="Google" id="ProtNLM"/>
    </source>
</evidence>
<gene>
    <name evidence="1" type="ORF">SAMN02745226_00792</name>
</gene>
<reference evidence="2" key="1">
    <citation type="submission" date="2016-12" db="EMBL/GenBank/DDBJ databases">
        <authorList>
            <person name="Varghese N."/>
            <person name="Submissions S."/>
        </authorList>
    </citation>
    <scope>NUCLEOTIDE SEQUENCE [LARGE SCALE GENOMIC DNA]</scope>
    <source>
        <strain evidence="2">DSM 13020</strain>
    </source>
</reference>